<comment type="subcellular location">
    <subcellularLocation>
        <location evidence="1">Cell membrane</location>
        <topology evidence="1">Multi-pass membrane protein</topology>
    </subcellularLocation>
    <subcellularLocation>
        <location evidence="6">Membrane</location>
        <topology evidence="6">Multi-pass membrane protein</topology>
    </subcellularLocation>
</comment>
<dbReference type="GO" id="GO:0048039">
    <property type="term" value="F:ubiquinone binding"/>
    <property type="evidence" value="ECO:0007669"/>
    <property type="project" value="TreeGrafter"/>
</dbReference>
<dbReference type="GO" id="GO:0042773">
    <property type="term" value="P:ATP synthesis coupled electron transport"/>
    <property type="evidence" value="ECO:0007669"/>
    <property type="project" value="InterPro"/>
</dbReference>
<dbReference type="PRINTS" id="PR01437">
    <property type="entry name" value="NUOXDRDTASE4"/>
</dbReference>
<feature type="transmembrane region" description="Helical" evidence="7">
    <location>
        <begin position="468"/>
        <end position="488"/>
    </location>
</feature>
<feature type="transmembrane region" description="Helical" evidence="7">
    <location>
        <begin position="320"/>
        <end position="339"/>
    </location>
</feature>
<reference evidence="9 10" key="1">
    <citation type="submission" date="2020-12" db="EMBL/GenBank/DDBJ databases">
        <title>WGS of Thermoactinomyces spp.</title>
        <authorList>
            <person name="Cheng K."/>
        </authorList>
    </citation>
    <scope>NUCLEOTIDE SEQUENCE [LARGE SCALE GENOMIC DNA]</scope>
    <source>
        <strain evidence="10">CICC 10671\DSM 43846</strain>
    </source>
</reference>
<feature type="transmembrane region" description="Helical" evidence="7">
    <location>
        <begin position="121"/>
        <end position="138"/>
    </location>
</feature>
<evidence type="ECO:0000256" key="4">
    <source>
        <dbReference type="ARBA" id="ARBA00022989"/>
    </source>
</evidence>
<dbReference type="EMBL" id="JAECVW010000003">
    <property type="protein sequence ID" value="MBH8594996.1"/>
    <property type="molecule type" value="Genomic_DNA"/>
</dbReference>
<dbReference type="GO" id="GO:0003954">
    <property type="term" value="F:NADH dehydrogenase activity"/>
    <property type="evidence" value="ECO:0007669"/>
    <property type="project" value="TreeGrafter"/>
</dbReference>
<evidence type="ECO:0000256" key="2">
    <source>
        <dbReference type="ARBA" id="ARBA00009025"/>
    </source>
</evidence>
<feature type="domain" description="NADH:quinone oxidoreductase/Mrp antiporter transmembrane" evidence="8">
    <location>
        <begin position="138"/>
        <end position="430"/>
    </location>
</feature>
<keyword evidence="3 6" id="KW-0812">Transmembrane</keyword>
<evidence type="ECO:0000256" key="1">
    <source>
        <dbReference type="ARBA" id="ARBA00004651"/>
    </source>
</evidence>
<feature type="transmembrane region" description="Helical" evidence="7">
    <location>
        <begin position="92"/>
        <end position="114"/>
    </location>
</feature>
<dbReference type="GO" id="GO:0005886">
    <property type="term" value="C:plasma membrane"/>
    <property type="evidence" value="ECO:0007669"/>
    <property type="project" value="UniProtKB-SubCell"/>
</dbReference>
<dbReference type="Pfam" id="PF00361">
    <property type="entry name" value="Proton_antipo_M"/>
    <property type="match status" value="1"/>
</dbReference>
<dbReference type="GO" id="GO:0008137">
    <property type="term" value="F:NADH dehydrogenase (ubiquinone) activity"/>
    <property type="evidence" value="ECO:0007669"/>
    <property type="project" value="InterPro"/>
</dbReference>
<keyword evidence="10" id="KW-1185">Reference proteome</keyword>
<evidence type="ECO:0000256" key="7">
    <source>
        <dbReference type="SAM" id="Phobius"/>
    </source>
</evidence>
<evidence type="ECO:0000256" key="6">
    <source>
        <dbReference type="RuleBase" id="RU000320"/>
    </source>
</evidence>
<evidence type="ECO:0000259" key="8">
    <source>
        <dbReference type="Pfam" id="PF00361"/>
    </source>
</evidence>
<feature type="transmembrane region" description="Helical" evidence="7">
    <location>
        <begin position="6"/>
        <end position="25"/>
    </location>
</feature>
<feature type="transmembrane region" description="Helical" evidence="7">
    <location>
        <begin position="389"/>
        <end position="411"/>
    </location>
</feature>
<comment type="similarity">
    <text evidence="2">Belongs to the complex I subunit 4 family.</text>
</comment>
<dbReference type="Proteomes" id="UP000633619">
    <property type="component" value="Unassembled WGS sequence"/>
</dbReference>
<feature type="transmembrane region" description="Helical" evidence="7">
    <location>
        <begin position="225"/>
        <end position="247"/>
    </location>
</feature>
<sequence length="506" mass="55421">MSRFDWMPSLITFLPLLGVLVLIFLPREKVRWHRICGILSTLPPLLLSLLMYAQFDQGLKGFQWVKSVVWFQIPLLQGEPWTFHYSMGVDGLSLPFIVLTTLISAVAAAASGFIREETKGFYQLFLLLETGMIGVFAASNLFLFFIFFEVTLIAAYFLIGKWGFLGREKAANQFLLFNGLGSGFLLFAMVALLLLFGTLDYSALQDRMDQVMGQFSLLPPALKTMLWGTFAALVIAFCIKLPVFPFHSWMLKTHVEAPIPVVMIHAGVLLKMGAYGLIRFGLGLFPVQMKEISVYLAVFGLVNILYGAYIAIVQKELKHVLAYSSVSHMGIILFGLAAINTAGLNGAVFQAVSHGIISALLFFLVGSIYERAKTTELDDLGGLAKSAPVLSGIFLTGGLALLGLPGLSGFISEFLAYLGVFQNHPVIGAVGALGLIFTVVYALRAVLKTTFGPLPERFQAVGDLYWRETFPMLVMVMVIVLIGVYPAVLSAPMQETLDLIVSRIGG</sequence>
<feature type="transmembrane region" description="Helical" evidence="7">
    <location>
        <begin position="144"/>
        <end position="164"/>
    </location>
</feature>
<dbReference type="PANTHER" id="PTHR43507:SF1">
    <property type="entry name" value="NADH-UBIQUINONE OXIDOREDUCTASE CHAIN 4"/>
    <property type="match status" value="1"/>
</dbReference>
<accession>A0A8I1A967</accession>
<name>A0A8I1A967_THEIN</name>
<dbReference type="PANTHER" id="PTHR43507">
    <property type="entry name" value="NADH-UBIQUINONE OXIDOREDUCTASE CHAIN 4"/>
    <property type="match status" value="1"/>
</dbReference>
<evidence type="ECO:0000313" key="10">
    <source>
        <dbReference type="Proteomes" id="UP000633619"/>
    </source>
</evidence>
<evidence type="ECO:0000313" key="9">
    <source>
        <dbReference type="EMBL" id="MBH8594996.1"/>
    </source>
</evidence>
<dbReference type="InterPro" id="IPR003918">
    <property type="entry name" value="NADH_UbQ_OxRdtase"/>
</dbReference>
<evidence type="ECO:0000256" key="3">
    <source>
        <dbReference type="ARBA" id="ARBA00022692"/>
    </source>
</evidence>
<dbReference type="AlphaFoldDB" id="A0A8I1A967"/>
<feature type="transmembrane region" description="Helical" evidence="7">
    <location>
        <begin position="351"/>
        <end position="369"/>
    </location>
</feature>
<dbReference type="InterPro" id="IPR001750">
    <property type="entry name" value="ND/Mrp_TM"/>
</dbReference>
<evidence type="ECO:0000256" key="5">
    <source>
        <dbReference type="ARBA" id="ARBA00023136"/>
    </source>
</evidence>
<feature type="transmembrane region" description="Helical" evidence="7">
    <location>
        <begin position="37"/>
        <end position="55"/>
    </location>
</feature>
<dbReference type="RefSeq" id="WP_181731323.1">
    <property type="nucleotide sequence ID" value="NZ_JACEIR010000002.1"/>
</dbReference>
<organism evidence="9 10">
    <name type="scientific">Thermoactinomyces intermedius</name>
    <dbReference type="NCBI Taxonomy" id="2024"/>
    <lineage>
        <taxon>Bacteria</taxon>
        <taxon>Bacillati</taxon>
        <taxon>Bacillota</taxon>
        <taxon>Bacilli</taxon>
        <taxon>Bacillales</taxon>
        <taxon>Thermoactinomycetaceae</taxon>
        <taxon>Thermoactinomyces</taxon>
    </lineage>
</organism>
<feature type="transmembrane region" description="Helical" evidence="7">
    <location>
        <begin position="259"/>
        <end position="280"/>
    </location>
</feature>
<comment type="caution">
    <text evidence="9">The sequence shown here is derived from an EMBL/GenBank/DDBJ whole genome shotgun (WGS) entry which is preliminary data.</text>
</comment>
<gene>
    <name evidence="9" type="ORF">I8U20_06585</name>
</gene>
<proteinExistence type="inferred from homology"/>
<dbReference type="GO" id="GO:0015990">
    <property type="term" value="P:electron transport coupled proton transport"/>
    <property type="evidence" value="ECO:0007669"/>
    <property type="project" value="TreeGrafter"/>
</dbReference>
<dbReference type="InterPro" id="IPR010227">
    <property type="entry name" value="NADH_Q_OxRdtase_chainM/4"/>
</dbReference>
<keyword evidence="5 7" id="KW-0472">Membrane</keyword>
<keyword evidence="4 7" id="KW-1133">Transmembrane helix</keyword>
<feature type="transmembrane region" description="Helical" evidence="7">
    <location>
        <begin position="292"/>
        <end position="313"/>
    </location>
</feature>
<feature type="transmembrane region" description="Helical" evidence="7">
    <location>
        <begin position="176"/>
        <end position="199"/>
    </location>
</feature>
<feature type="transmembrane region" description="Helical" evidence="7">
    <location>
        <begin position="426"/>
        <end position="447"/>
    </location>
</feature>
<protein>
    <submittedName>
        <fullName evidence="9">NADH-quinone oxidoreductase subunit M</fullName>
    </submittedName>
</protein>
<dbReference type="NCBIfam" id="TIGR01972">
    <property type="entry name" value="NDH_I_M"/>
    <property type="match status" value="1"/>
</dbReference>